<dbReference type="InterPro" id="IPR029044">
    <property type="entry name" value="Nucleotide-diphossugar_trans"/>
</dbReference>
<dbReference type="InterPro" id="IPR001173">
    <property type="entry name" value="Glyco_trans_2-like"/>
</dbReference>
<dbReference type="RefSeq" id="WP_081506903.1">
    <property type="nucleotide sequence ID" value="NZ_CP020474.1"/>
</dbReference>
<dbReference type="CDD" id="cd04196">
    <property type="entry name" value="GT_2_like_d"/>
    <property type="match status" value="1"/>
</dbReference>
<evidence type="ECO:0000313" key="3">
    <source>
        <dbReference type="Proteomes" id="UP000192273"/>
    </source>
</evidence>
<protein>
    <submittedName>
        <fullName evidence="2">UDP-Glc:alpha-D-GlcNAc-diphosphoundecaprenol beta-1,3-glucosyltransferase WfgD</fullName>
        <ecNumber evidence="2">2.4.1.305</ecNumber>
    </submittedName>
</protein>
<dbReference type="EC" id="2.4.1.305" evidence="2"/>
<dbReference type="AlphaFoldDB" id="A0A1V0RMG7"/>
<evidence type="ECO:0000259" key="1">
    <source>
        <dbReference type="Pfam" id="PF00535"/>
    </source>
</evidence>
<keyword evidence="2" id="KW-0808">Transferase</keyword>
<dbReference type="Gene3D" id="3.90.550.10">
    <property type="entry name" value="Spore Coat Polysaccharide Biosynthesis Protein SpsA, Chain A"/>
    <property type="match status" value="1"/>
</dbReference>
<keyword evidence="3" id="KW-1185">Reference proteome</keyword>
<proteinExistence type="predicted"/>
<dbReference type="EMBL" id="CP020474">
    <property type="protein sequence ID" value="ARE82967.1"/>
    <property type="molecule type" value="Genomic_DNA"/>
</dbReference>
<gene>
    <name evidence="2" type="primary">wfgD</name>
    <name evidence="2" type="ORF">ROSMUCSMR3_01482</name>
</gene>
<accession>A0A1V0RMG7</accession>
<dbReference type="SUPFAM" id="SSF53448">
    <property type="entry name" value="Nucleotide-diphospho-sugar transferases"/>
    <property type="match status" value="1"/>
</dbReference>
<dbReference type="Pfam" id="PF00535">
    <property type="entry name" value="Glycos_transf_2"/>
    <property type="match status" value="1"/>
</dbReference>
<keyword evidence="2" id="KW-0328">Glycosyltransferase</keyword>
<evidence type="ECO:0000313" key="2">
    <source>
        <dbReference type="EMBL" id="ARE82967.1"/>
    </source>
</evidence>
<name>A0A1V0RMG7_9RHOB</name>
<dbReference type="PANTHER" id="PTHR43685">
    <property type="entry name" value="GLYCOSYLTRANSFERASE"/>
    <property type="match status" value="1"/>
</dbReference>
<sequence length="312" mass="34712">MDGPQAPHVVILLAVYNGGDFLSDQLQSIARQTHDDWQVLASDDGSKDSSRKILEGFAATHPVTCLSGPGAGAATNFLSLIRQTPDHAPAGHWMAFCDQDDVWLPDKLSRGITALGATDDPRPALYCSRTWITDTALGERRLSAARPRPPSFRNALVQNVASGNTILLNPAAARLVEEAAQKIERVVVHDWWVYQLITGAGGRVVHDDTPTLYYRQHDVNQIGSNDTRLARLRRIRQLLQGHFRAWNEVNIAALSRLDGYLTPENRAILAEFAAMRRGPMPARLARLWRLGLYRQSRISTFALWVSLVLNRI</sequence>
<dbReference type="PANTHER" id="PTHR43685:SF2">
    <property type="entry name" value="GLYCOSYLTRANSFERASE 2-LIKE DOMAIN-CONTAINING PROTEIN"/>
    <property type="match status" value="1"/>
</dbReference>
<reference evidence="2 3" key="1">
    <citation type="submission" date="2017-03" db="EMBL/GenBank/DDBJ databases">
        <title>Genome Sequence of Roseovarius mucosus strain SMR3 Isolated from a culture of the Diatom Skeletonema marinoi.</title>
        <authorList>
            <person name="Topel M."/>
            <person name="Pinder M."/>
            <person name="Johansson O.N."/>
            <person name="Kourtchenko O."/>
            <person name="Godhe A."/>
            <person name="Clarke A.K."/>
        </authorList>
    </citation>
    <scope>NUCLEOTIDE SEQUENCE [LARGE SCALE GENOMIC DNA]</scope>
    <source>
        <strain evidence="2 3">SMR3</strain>
    </source>
</reference>
<dbReference type="OrthoDB" id="9802649at2"/>
<dbReference type="Proteomes" id="UP000192273">
    <property type="component" value="Chromosome"/>
</dbReference>
<dbReference type="InterPro" id="IPR050834">
    <property type="entry name" value="Glycosyltransf_2"/>
</dbReference>
<dbReference type="GO" id="GO:0016757">
    <property type="term" value="F:glycosyltransferase activity"/>
    <property type="evidence" value="ECO:0007669"/>
    <property type="project" value="UniProtKB-KW"/>
</dbReference>
<feature type="domain" description="Glycosyltransferase 2-like" evidence="1">
    <location>
        <begin position="11"/>
        <end position="118"/>
    </location>
</feature>
<dbReference type="KEGG" id="rmm:ROSMUCSMR3_01482"/>
<organism evidence="2 3">
    <name type="scientific">Roseovarius mucosus</name>
    <dbReference type="NCBI Taxonomy" id="215743"/>
    <lineage>
        <taxon>Bacteria</taxon>
        <taxon>Pseudomonadati</taxon>
        <taxon>Pseudomonadota</taxon>
        <taxon>Alphaproteobacteria</taxon>
        <taxon>Rhodobacterales</taxon>
        <taxon>Roseobacteraceae</taxon>
        <taxon>Roseovarius</taxon>
    </lineage>
</organism>